<gene>
    <name evidence="1" type="ORF">BDI24065_06275</name>
</gene>
<dbReference type="AlphaFoldDB" id="A0A6P2R7Z2"/>
<evidence type="ECO:0000313" key="1">
    <source>
        <dbReference type="EMBL" id="VWC28993.1"/>
    </source>
</evidence>
<protein>
    <recommendedName>
        <fullName evidence="3">Antirestriction protein ArdR</fullName>
    </recommendedName>
</protein>
<evidence type="ECO:0008006" key="3">
    <source>
        <dbReference type="Google" id="ProtNLM"/>
    </source>
</evidence>
<organism evidence="1 2">
    <name type="scientific">Burkholderia diffusa</name>
    <dbReference type="NCBI Taxonomy" id="488732"/>
    <lineage>
        <taxon>Bacteria</taxon>
        <taxon>Pseudomonadati</taxon>
        <taxon>Pseudomonadota</taxon>
        <taxon>Betaproteobacteria</taxon>
        <taxon>Burkholderiales</taxon>
        <taxon>Burkholderiaceae</taxon>
        <taxon>Burkholderia</taxon>
        <taxon>Burkholderia cepacia complex</taxon>
    </lineage>
</organism>
<name>A0A6P2R7Z2_9BURK</name>
<keyword evidence="2" id="KW-1185">Reference proteome</keyword>
<proteinExistence type="predicted"/>
<accession>A0A6P2R7Z2</accession>
<sequence length="82" mass="9294">MKSKTSVIYLDEARRWREQCNYVGKGGVVVLFQGEVQGWVNELRNHEHWQPGCVAVDEQGHSSTIAGNERDGALMWLPNDPI</sequence>
<dbReference type="EMBL" id="CABVPN010000053">
    <property type="protein sequence ID" value="VWC28993.1"/>
    <property type="molecule type" value="Genomic_DNA"/>
</dbReference>
<reference evidence="1 2" key="1">
    <citation type="submission" date="2019-09" db="EMBL/GenBank/DDBJ databases">
        <authorList>
            <person name="Depoorter E."/>
        </authorList>
    </citation>
    <scope>NUCLEOTIDE SEQUENCE [LARGE SCALE GENOMIC DNA]</scope>
    <source>
        <strain evidence="1">LMG 24065</strain>
    </source>
</reference>
<evidence type="ECO:0000313" key="2">
    <source>
        <dbReference type="Proteomes" id="UP000494125"/>
    </source>
</evidence>
<dbReference type="Proteomes" id="UP000494125">
    <property type="component" value="Unassembled WGS sequence"/>
</dbReference>